<name>A0ABD2P3T8_9CUCU</name>
<keyword evidence="5" id="KW-1185">Reference proteome</keyword>
<dbReference type="AlphaFoldDB" id="A0ABD2P3T8"/>
<dbReference type="GO" id="GO:0071944">
    <property type="term" value="C:cell periphery"/>
    <property type="evidence" value="ECO:0007669"/>
    <property type="project" value="UniProtKB-ARBA"/>
</dbReference>
<dbReference type="PANTHER" id="PTHR13283:SF10">
    <property type="entry name" value="FERM DOMAIN-CONTAINING PROTEIN 8"/>
    <property type="match status" value="1"/>
</dbReference>
<dbReference type="InterPro" id="IPR051594">
    <property type="entry name" value="KRIT1/FRMD8"/>
</dbReference>
<dbReference type="InterPro" id="IPR035963">
    <property type="entry name" value="FERM_2"/>
</dbReference>
<dbReference type="InterPro" id="IPR011993">
    <property type="entry name" value="PH-like_dom_sf"/>
</dbReference>
<protein>
    <recommendedName>
        <fullName evidence="1">FERM domain-containing protein 8</fullName>
    </recommendedName>
</protein>
<evidence type="ECO:0000313" key="5">
    <source>
        <dbReference type="Proteomes" id="UP001516400"/>
    </source>
</evidence>
<dbReference type="Pfam" id="PF24522">
    <property type="entry name" value="KRIT1_FRMD8_FERM_C"/>
    <property type="match status" value="1"/>
</dbReference>
<dbReference type="InterPro" id="IPR000299">
    <property type="entry name" value="FERM_domain"/>
</dbReference>
<dbReference type="PROSITE" id="PS50057">
    <property type="entry name" value="FERM_3"/>
    <property type="match status" value="1"/>
</dbReference>
<accession>A0ABD2P3T8</accession>
<dbReference type="Gene3D" id="3.10.20.90">
    <property type="entry name" value="Phosphatidylinositol 3-kinase Catalytic Subunit, Chain A, domain 1"/>
    <property type="match status" value="1"/>
</dbReference>
<dbReference type="PANTHER" id="PTHR13283">
    <property type="entry name" value="KREV INTERACTION TRAPPED 1-RELATED"/>
    <property type="match status" value="1"/>
</dbReference>
<proteinExistence type="predicted"/>
<dbReference type="GO" id="GO:0009887">
    <property type="term" value="P:animal organ morphogenesis"/>
    <property type="evidence" value="ECO:0007669"/>
    <property type="project" value="UniProtKB-ARBA"/>
</dbReference>
<organism evidence="4 5">
    <name type="scientific">Cryptolaemus montrouzieri</name>
    <dbReference type="NCBI Taxonomy" id="559131"/>
    <lineage>
        <taxon>Eukaryota</taxon>
        <taxon>Metazoa</taxon>
        <taxon>Ecdysozoa</taxon>
        <taxon>Arthropoda</taxon>
        <taxon>Hexapoda</taxon>
        <taxon>Insecta</taxon>
        <taxon>Pterygota</taxon>
        <taxon>Neoptera</taxon>
        <taxon>Endopterygota</taxon>
        <taxon>Coleoptera</taxon>
        <taxon>Polyphaga</taxon>
        <taxon>Cucujiformia</taxon>
        <taxon>Coccinelloidea</taxon>
        <taxon>Coccinellidae</taxon>
        <taxon>Scymninae</taxon>
        <taxon>Scymnini</taxon>
        <taxon>Cryptolaemus</taxon>
    </lineage>
</organism>
<dbReference type="InterPro" id="IPR019749">
    <property type="entry name" value="Band_41_domain"/>
</dbReference>
<dbReference type="EMBL" id="JABFTP020000185">
    <property type="protein sequence ID" value="KAL3285622.1"/>
    <property type="molecule type" value="Genomic_DNA"/>
</dbReference>
<evidence type="ECO:0000259" key="3">
    <source>
        <dbReference type="PROSITE" id="PS50057"/>
    </source>
</evidence>
<comment type="caution">
    <text evidence="4">The sequence shown here is derived from an EMBL/GenBank/DDBJ whole genome shotgun (WGS) entry which is preliminary data.</text>
</comment>
<dbReference type="SUPFAM" id="SSF47031">
    <property type="entry name" value="Second domain of FERM"/>
    <property type="match status" value="1"/>
</dbReference>
<sequence>MNLLRSPIELGHLDEQIERCTEQIEQSVKMVQGKLEDDSNITASIPSLSVSCGVASNNSNSSESPIGPTITTCVYLHNKTAIMMEIEDTPTATVELICQAIINCDELGLNKHVASQVFTLWMISPLLELQLKRNQKPYEIRQTWRSLVEHYSHASYNRQERDEPKLMFQRNIFYPLSSEDKIKDAKILELLYEEAKNNIINGRYPCEVAHYIMLGGVQAHIELGPYNPQVHSTHYFREEQHKFLPMHVRKSATWTWLPISYKNSPEVRLLEHYKRVPSSATNRKLMKKYLEFCWTLPFYGSAFFEGQVEQPIRSLTSLITYHDTPVLVAINSTSVYVIDDIECTVLLGLRYEDLSWEYARPSKEDDPNCLPCLFLQFMIVENGARVSKILQVFSRQAGLMDALIAQFVNRIKQKSSDDVDKASSEHYSSSENDTHTSLTYPSSAPSLTSLANKLGRLTLATFDENGHCIGQMGSWSYNY</sequence>
<dbReference type="InterPro" id="IPR057096">
    <property type="entry name" value="KRIT1_FRMD8_FERM_C"/>
</dbReference>
<dbReference type="Proteomes" id="UP001516400">
    <property type="component" value="Unassembled WGS sequence"/>
</dbReference>
<dbReference type="InterPro" id="IPR019748">
    <property type="entry name" value="FERM_central"/>
</dbReference>
<evidence type="ECO:0000256" key="2">
    <source>
        <dbReference type="SAM" id="MobiDB-lite"/>
    </source>
</evidence>
<dbReference type="SMART" id="SM00295">
    <property type="entry name" value="B41"/>
    <property type="match status" value="1"/>
</dbReference>
<dbReference type="Gene3D" id="1.20.80.10">
    <property type="match status" value="1"/>
</dbReference>
<dbReference type="Gene3D" id="2.30.29.30">
    <property type="entry name" value="Pleckstrin-homology domain (PH domain)/Phosphotyrosine-binding domain (PTB)"/>
    <property type="match status" value="1"/>
</dbReference>
<feature type="domain" description="FERM" evidence="3">
    <location>
        <begin position="70"/>
        <end position="415"/>
    </location>
</feature>
<evidence type="ECO:0000313" key="4">
    <source>
        <dbReference type="EMBL" id="KAL3285622.1"/>
    </source>
</evidence>
<dbReference type="GO" id="GO:0030182">
    <property type="term" value="P:neuron differentiation"/>
    <property type="evidence" value="ECO:0007669"/>
    <property type="project" value="UniProtKB-ARBA"/>
</dbReference>
<dbReference type="Pfam" id="PF00373">
    <property type="entry name" value="FERM_M"/>
    <property type="match status" value="1"/>
</dbReference>
<dbReference type="InterPro" id="IPR014352">
    <property type="entry name" value="FERM/acyl-CoA-bd_prot_sf"/>
</dbReference>
<reference evidence="4 5" key="1">
    <citation type="journal article" date="2021" name="BMC Biol.">
        <title>Horizontally acquired antibacterial genes associated with adaptive radiation of ladybird beetles.</title>
        <authorList>
            <person name="Li H.S."/>
            <person name="Tang X.F."/>
            <person name="Huang Y.H."/>
            <person name="Xu Z.Y."/>
            <person name="Chen M.L."/>
            <person name="Du X.Y."/>
            <person name="Qiu B.Y."/>
            <person name="Chen P.T."/>
            <person name="Zhang W."/>
            <person name="Slipinski A."/>
            <person name="Escalona H.E."/>
            <person name="Waterhouse R.M."/>
            <person name="Zwick A."/>
            <person name="Pang H."/>
        </authorList>
    </citation>
    <scope>NUCLEOTIDE SEQUENCE [LARGE SCALE GENOMIC DNA]</scope>
    <source>
        <strain evidence="4">SYSU2018</strain>
    </source>
</reference>
<dbReference type="FunFam" id="1.20.80.10:FF:000029">
    <property type="entry name" value="Uncharacterized protein, isoform A"/>
    <property type="match status" value="1"/>
</dbReference>
<feature type="compositionally biased region" description="Polar residues" evidence="2">
    <location>
        <begin position="425"/>
        <end position="441"/>
    </location>
</feature>
<dbReference type="CDD" id="cd14473">
    <property type="entry name" value="FERM_B-lobe"/>
    <property type="match status" value="1"/>
</dbReference>
<evidence type="ECO:0000256" key="1">
    <source>
        <dbReference type="ARBA" id="ARBA00039547"/>
    </source>
</evidence>
<gene>
    <name evidence="4" type="ORF">HHI36_000150</name>
</gene>
<feature type="region of interest" description="Disordered" evidence="2">
    <location>
        <begin position="419"/>
        <end position="441"/>
    </location>
</feature>